<gene>
    <name evidence="6" type="ORF">F0145_24615</name>
</gene>
<dbReference type="Proteomes" id="UP000323426">
    <property type="component" value="Unassembled WGS sequence"/>
</dbReference>
<keyword evidence="4" id="KW-0464">Manganese</keyword>
<dbReference type="PROSITE" id="PS01053">
    <property type="entry name" value="ARGINASE_1"/>
    <property type="match status" value="1"/>
</dbReference>
<keyword evidence="2 4" id="KW-0479">Metal-binding</keyword>
<dbReference type="InterPro" id="IPR006035">
    <property type="entry name" value="Ureohydrolase"/>
</dbReference>
<dbReference type="PIRSF" id="PIRSF036979">
    <property type="entry name" value="Arginase"/>
    <property type="match status" value="1"/>
</dbReference>
<keyword evidence="7" id="KW-1185">Reference proteome</keyword>
<dbReference type="InterPro" id="IPR023696">
    <property type="entry name" value="Ureohydrolase_dom_sf"/>
</dbReference>
<dbReference type="GO" id="GO:0033389">
    <property type="term" value="P:putrescine biosynthetic process from arginine, via agmatine"/>
    <property type="evidence" value="ECO:0007669"/>
    <property type="project" value="TreeGrafter"/>
</dbReference>
<dbReference type="PANTHER" id="PTHR11358">
    <property type="entry name" value="ARGINASE/AGMATINASE"/>
    <property type="match status" value="1"/>
</dbReference>
<feature type="binding site" evidence="4">
    <location>
        <position position="189"/>
    </location>
    <ligand>
        <name>Mn(2+)</name>
        <dbReference type="ChEBI" id="CHEBI:29035"/>
        <label>1</label>
    </ligand>
</feature>
<evidence type="ECO:0000256" key="5">
    <source>
        <dbReference type="RuleBase" id="RU003684"/>
    </source>
</evidence>
<accession>A0A5M6D183</accession>
<dbReference type="SUPFAM" id="SSF52768">
    <property type="entry name" value="Arginase/deacetylase"/>
    <property type="match status" value="1"/>
</dbReference>
<dbReference type="Gene3D" id="3.40.800.10">
    <property type="entry name" value="Ureohydrolase domain"/>
    <property type="match status" value="1"/>
</dbReference>
<evidence type="ECO:0000256" key="1">
    <source>
        <dbReference type="ARBA" id="ARBA00009227"/>
    </source>
</evidence>
<dbReference type="PANTHER" id="PTHR11358:SF26">
    <property type="entry name" value="GUANIDINO ACID HYDROLASE, MITOCHONDRIAL"/>
    <property type="match status" value="1"/>
</dbReference>
<feature type="binding site" evidence="4">
    <location>
        <position position="284"/>
    </location>
    <ligand>
        <name>Mn(2+)</name>
        <dbReference type="ChEBI" id="CHEBI:29035"/>
        <label>1</label>
    </ligand>
</feature>
<comment type="similarity">
    <text evidence="1">Belongs to the arginase family. Agmatinase subfamily.</text>
</comment>
<dbReference type="Pfam" id="PF00491">
    <property type="entry name" value="Arginase"/>
    <property type="match status" value="1"/>
</dbReference>
<dbReference type="CDD" id="cd11593">
    <property type="entry name" value="Agmatinase-like_2"/>
    <property type="match status" value="1"/>
</dbReference>
<comment type="caution">
    <text evidence="6">The sequence shown here is derived from an EMBL/GenBank/DDBJ whole genome shotgun (WGS) entry which is preliminary data.</text>
</comment>
<sequence length="369" mass="40694">MYDKSAIATSKKQKIEKFDPSGVGNVTGGIFGLPFTPDEAEVVLIPVPWEVTVSYNAGTAHGPAAIKEASYQLDLYDPAIENAWQLGIAMDEISEEWLQENSNYRHKTQTYINWLEGGGSNISEATATELTQAVNQKGEELLHWLKNKATHYLNQGKCVGVIGGDHSTPLGLMQALAEQHEEFGILQIDAHADLRNAYEGFEYSHASIMYNALKIKQVKKLVQVGIRDMAESEAELVHSSNGRVITFYDAMLKENLYEGDTWKKLCKKIIAQLPPKVYISFDIDGLDPKLCPGTGTPVAGGLQFEEAIYLIKSLVRNGCKIIGFDLCEVAPGSDQWNGNVGARLLYKLCNWMAVSQNKLNAAGYNTSEK</sequence>
<feature type="binding site" evidence="4">
    <location>
        <position position="191"/>
    </location>
    <ligand>
        <name>Mn(2+)</name>
        <dbReference type="ChEBI" id="CHEBI:29035"/>
        <label>1</label>
    </ligand>
</feature>
<feature type="binding site" evidence="4">
    <location>
        <position position="193"/>
    </location>
    <ligand>
        <name>Mn(2+)</name>
        <dbReference type="ChEBI" id="CHEBI:29035"/>
        <label>1</label>
    </ligand>
</feature>
<reference evidence="6 7" key="1">
    <citation type="submission" date="2019-09" db="EMBL/GenBank/DDBJ databases">
        <title>Genome sequence and assembly of Adhaeribacter sp.</title>
        <authorList>
            <person name="Chhetri G."/>
        </authorList>
    </citation>
    <scope>NUCLEOTIDE SEQUENCE [LARGE SCALE GENOMIC DNA]</scope>
    <source>
        <strain evidence="6 7">DK36</strain>
    </source>
</reference>
<evidence type="ECO:0000313" key="6">
    <source>
        <dbReference type="EMBL" id="KAA5539389.1"/>
    </source>
</evidence>
<dbReference type="GO" id="GO:0046872">
    <property type="term" value="F:metal ion binding"/>
    <property type="evidence" value="ECO:0007669"/>
    <property type="project" value="UniProtKB-KW"/>
</dbReference>
<evidence type="ECO:0000256" key="4">
    <source>
        <dbReference type="PIRSR" id="PIRSR036979-1"/>
    </source>
</evidence>
<comment type="cofactor">
    <cofactor evidence="4">
        <name>Mn(2+)</name>
        <dbReference type="ChEBI" id="CHEBI:29035"/>
    </cofactor>
    <text evidence="4">Binds 2 manganese ions per subunit.</text>
</comment>
<protein>
    <submittedName>
        <fullName evidence="6">Agmatinase family protein</fullName>
    </submittedName>
</protein>
<organism evidence="6 7">
    <name type="scientific">Adhaeribacter rhizoryzae</name>
    <dbReference type="NCBI Taxonomy" id="2607907"/>
    <lineage>
        <taxon>Bacteria</taxon>
        <taxon>Pseudomonadati</taxon>
        <taxon>Bacteroidota</taxon>
        <taxon>Cytophagia</taxon>
        <taxon>Cytophagales</taxon>
        <taxon>Hymenobacteraceae</taxon>
        <taxon>Adhaeribacter</taxon>
    </lineage>
</organism>
<name>A0A5M6D183_9BACT</name>
<dbReference type="EMBL" id="VWSF01000033">
    <property type="protein sequence ID" value="KAA5539389.1"/>
    <property type="molecule type" value="Genomic_DNA"/>
</dbReference>
<dbReference type="InterPro" id="IPR020855">
    <property type="entry name" value="Ureohydrolase_Mn_BS"/>
</dbReference>
<dbReference type="PRINTS" id="PR00116">
    <property type="entry name" value="ARGINASE"/>
</dbReference>
<feature type="binding site" evidence="4">
    <location>
        <position position="166"/>
    </location>
    <ligand>
        <name>Mn(2+)</name>
        <dbReference type="ChEBI" id="CHEBI:29035"/>
        <label>1</label>
    </ligand>
</feature>
<evidence type="ECO:0000313" key="7">
    <source>
        <dbReference type="Proteomes" id="UP000323426"/>
    </source>
</evidence>
<evidence type="ECO:0000256" key="3">
    <source>
        <dbReference type="ARBA" id="ARBA00022801"/>
    </source>
</evidence>
<dbReference type="PROSITE" id="PS51409">
    <property type="entry name" value="ARGINASE_2"/>
    <property type="match status" value="1"/>
</dbReference>
<feature type="binding site" evidence="4">
    <location>
        <position position="282"/>
    </location>
    <ligand>
        <name>Mn(2+)</name>
        <dbReference type="ChEBI" id="CHEBI:29035"/>
        <label>1</label>
    </ligand>
</feature>
<dbReference type="AlphaFoldDB" id="A0A5M6D183"/>
<dbReference type="GO" id="GO:0008783">
    <property type="term" value="F:agmatinase activity"/>
    <property type="evidence" value="ECO:0007669"/>
    <property type="project" value="TreeGrafter"/>
</dbReference>
<proteinExistence type="inferred from homology"/>
<evidence type="ECO:0000256" key="2">
    <source>
        <dbReference type="ARBA" id="ARBA00022723"/>
    </source>
</evidence>
<keyword evidence="3 5" id="KW-0378">Hydrolase</keyword>
<dbReference type="RefSeq" id="WP_150093080.1">
    <property type="nucleotide sequence ID" value="NZ_VWSF01000033.1"/>
</dbReference>